<accession>A0A6M3LB54</accession>
<protein>
    <submittedName>
        <fullName evidence="2">Uncharacterized protein</fullName>
    </submittedName>
</protein>
<reference evidence="2" key="1">
    <citation type="submission" date="2020-03" db="EMBL/GenBank/DDBJ databases">
        <title>The deep terrestrial virosphere.</title>
        <authorList>
            <person name="Holmfeldt K."/>
            <person name="Nilsson E."/>
            <person name="Simone D."/>
            <person name="Lopez-Fernandez M."/>
            <person name="Wu X."/>
            <person name="de Brujin I."/>
            <person name="Lundin D."/>
            <person name="Andersson A."/>
            <person name="Bertilsson S."/>
            <person name="Dopson M."/>
        </authorList>
    </citation>
    <scope>NUCLEOTIDE SEQUENCE</scope>
    <source>
        <strain evidence="2">MM415B03635</strain>
    </source>
</reference>
<dbReference type="EMBL" id="MT142924">
    <property type="protein sequence ID" value="QJA90604.1"/>
    <property type="molecule type" value="Genomic_DNA"/>
</dbReference>
<name>A0A6M3LB54_9ZZZZ</name>
<sequence length="108" mass="11598">MSQRRGQLVSVARVRAVGTATREATVATERVTTQSRRMGQPVRIRPAPVPLGYSRMLICECLAGARIAQGEKAVAGLAQIATAAQQKRGIETATSVRVRFPPLTLRGD</sequence>
<dbReference type="AlphaFoldDB" id="A0A6M3LB54"/>
<organism evidence="2">
    <name type="scientific">viral metagenome</name>
    <dbReference type="NCBI Taxonomy" id="1070528"/>
    <lineage>
        <taxon>unclassified sequences</taxon>
        <taxon>metagenomes</taxon>
        <taxon>organismal metagenomes</taxon>
    </lineage>
</organism>
<gene>
    <name evidence="2" type="ORF">MM415B03635_0007</name>
</gene>
<evidence type="ECO:0000313" key="2">
    <source>
        <dbReference type="EMBL" id="QJA90604.1"/>
    </source>
</evidence>
<feature type="region of interest" description="Disordered" evidence="1">
    <location>
        <begin position="25"/>
        <end position="45"/>
    </location>
</feature>
<evidence type="ECO:0000256" key="1">
    <source>
        <dbReference type="SAM" id="MobiDB-lite"/>
    </source>
</evidence>
<proteinExistence type="predicted"/>